<proteinExistence type="inferred from homology"/>
<accession>A0A1M4ZUC5</accession>
<gene>
    <name evidence="6" type="ORF">SAMN02745148_02061</name>
</gene>
<dbReference type="GO" id="GO:0006633">
    <property type="term" value="P:fatty acid biosynthetic process"/>
    <property type="evidence" value="ECO:0007669"/>
    <property type="project" value="UniProtKB-UniPathway"/>
</dbReference>
<evidence type="ECO:0000259" key="5">
    <source>
        <dbReference type="PROSITE" id="PS52004"/>
    </source>
</evidence>
<comment type="pathway">
    <text evidence="1">Lipid metabolism; fatty acid biosynthesis.</text>
</comment>
<dbReference type="Proteomes" id="UP000184346">
    <property type="component" value="Unassembled WGS sequence"/>
</dbReference>
<dbReference type="UniPathway" id="UPA00094"/>
<dbReference type="PANTHER" id="PTHR11712:SF320">
    <property type="entry name" value="BETA-KETOACYL SYNTHASE"/>
    <property type="match status" value="1"/>
</dbReference>
<dbReference type="InterPro" id="IPR016039">
    <property type="entry name" value="Thiolase-like"/>
</dbReference>
<dbReference type="InterPro" id="IPR014030">
    <property type="entry name" value="Ketoacyl_synth_N"/>
</dbReference>
<dbReference type="PROSITE" id="PS52004">
    <property type="entry name" value="KS3_2"/>
    <property type="match status" value="1"/>
</dbReference>
<dbReference type="SUPFAM" id="SSF53901">
    <property type="entry name" value="Thiolase-like"/>
    <property type="match status" value="2"/>
</dbReference>
<dbReference type="SMART" id="SM00825">
    <property type="entry name" value="PKS_KS"/>
    <property type="match status" value="1"/>
</dbReference>
<evidence type="ECO:0000256" key="4">
    <source>
        <dbReference type="RuleBase" id="RU003694"/>
    </source>
</evidence>
<dbReference type="PROSITE" id="PS00606">
    <property type="entry name" value="KS3_1"/>
    <property type="match status" value="1"/>
</dbReference>
<dbReference type="EMBL" id="FQUJ01000008">
    <property type="protein sequence ID" value="SHF21561.1"/>
    <property type="molecule type" value="Genomic_DNA"/>
</dbReference>
<dbReference type="InterPro" id="IPR014031">
    <property type="entry name" value="Ketoacyl_synth_C"/>
</dbReference>
<dbReference type="Gene3D" id="3.40.47.10">
    <property type="match status" value="2"/>
</dbReference>
<dbReference type="InterPro" id="IPR018201">
    <property type="entry name" value="Ketoacyl_synth_AS"/>
</dbReference>
<organism evidence="6 7">
    <name type="scientific">Modicisalibacter ilicicola DSM 19980</name>
    <dbReference type="NCBI Taxonomy" id="1121942"/>
    <lineage>
        <taxon>Bacteria</taxon>
        <taxon>Pseudomonadati</taxon>
        <taxon>Pseudomonadota</taxon>
        <taxon>Gammaproteobacteria</taxon>
        <taxon>Oceanospirillales</taxon>
        <taxon>Halomonadaceae</taxon>
        <taxon>Modicisalibacter</taxon>
    </lineage>
</organism>
<evidence type="ECO:0000256" key="2">
    <source>
        <dbReference type="ARBA" id="ARBA00008467"/>
    </source>
</evidence>
<keyword evidence="7" id="KW-1185">Reference proteome</keyword>
<evidence type="ECO:0000256" key="1">
    <source>
        <dbReference type="ARBA" id="ARBA00005194"/>
    </source>
</evidence>
<reference evidence="6 7" key="1">
    <citation type="submission" date="2016-11" db="EMBL/GenBank/DDBJ databases">
        <authorList>
            <person name="Jaros S."/>
            <person name="Januszkiewicz K."/>
            <person name="Wedrychowicz H."/>
        </authorList>
    </citation>
    <scope>NUCLEOTIDE SEQUENCE [LARGE SCALE GENOMIC DNA]</scope>
    <source>
        <strain evidence="6 7">DSM 19980</strain>
    </source>
</reference>
<protein>
    <submittedName>
        <fullName evidence="6">3-oxoacyl-[acyl-carrier-protein] synthase-1</fullName>
    </submittedName>
</protein>
<dbReference type="GO" id="GO:0004315">
    <property type="term" value="F:3-oxoacyl-[acyl-carrier-protein] synthase activity"/>
    <property type="evidence" value="ECO:0007669"/>
    <property type="project" value="InterPro"/>
</dbReference>
<feature type="domain" description="Ketosynthase family 3 (KS3)" evidence="5">
    <location>
        <begin position="1"/>
        <end position="391"/>
    </location>
</feature>
<dbReference type="RefSeq" id="WP_245791895.1">
    <property type="nucleotide sequence ID" value="NZ_FQUJ01000008.1"/>
</dbReference>
<sequence length="393" mass="41072">MSIANDMTLPCRLSTPGVACSLGDSLETIAAALFEGRRGLTPSDAYTPGRELPLGRVTATLADDTRWPTRHRSRNNRLLATALARLDLARILVDHDPSRIGVVIGTSTSGIGETEQALALAGREAPLPDAFHYAQQELGSPAQFIAEHLALTGPAYVLSTACSSSARALASARRLLRSGECDAVIAGGADTLCRLTVNGFASLEAVSDAPCLPFSAHRDGINLGEAAALFIVTREPGGIQLEGVGESSDAYHVSAPRPDGSGALAAMRAALIQADCTSDRIDYLNLHGTATPHNDLMEARAIAGLFPTPPPCSSTKAMTGHTLGAAGALEAAFCWLALQHGRLPVHVYDGSYDPTLPPLPLVHESRGKTPRRVMSNSFAFGGNNASLVLGKVD</sequence>
<evidence type="ECO:0000313" key="6">
    <source>
        <dbReference type="EMBL" id="SHF21561.1"/>
    </source>
</evidence>
<comment type="similarity">
    <text evidence="2 4">Belongs to the thiolase-like superfamily. Beta-ketoacyl-ACP synthases family.</text>
</comment>
<dbReference type="NCBIfam" id="NF006618">
    <property type="entry name" value="PRK09185.1"/>
    <property type="match status" value="1"/>
</dbReference>
<keyword evidence="3 4" id="KW-0808">Transferase</keyword>
<evidence type="ECO:0000256" key="3">
    <source>
        <dbReference type="ARBA" id="ARBA00022679"/>
    </source>
</evidence>
<dbReference type="Pfam" id="PF02801">
    <property type="entry name" value="Ketoacyl-synt_C"/>
    <property type="match status" value="1"/>
</dbReference>
<name>A0A1M4ZUC5_9GAMM</name>
<dbReference type="GO" id="GO:0005829">
    <property type="term" value="C:cytosol"/>
    <property type="evidence" value="ECO:0007669"/>
    <property type="project" value="TreeGrafter"/>
</dbReference>
<dbReference type="AlphaFoldDB" id="A0A1M4ZUC5"/>
<dbReference type="InterPro" id="IPR000794">
    <property type="entry name" value="Beta-ketoacyl_synthase"/>
</dbReference>
<dbReference type="STRING" id="1121942.SAMN02745148_02061"/>
<dbReference type="Pfam" id="PF00109">
    <property type="entry name" value="ketoacyl-synt"/>
    <property type="match status" value="1"/>
</dbReference>
<evidence type="ECO:0000313" key="7">
    <source>
        <dbReference type="Proteomes" id="UP000184346"/>
    </source>
</evidence>
<dbReference type="PANTHER" id="PTHR11712">
    <property type="entry name" value="POLYKETIDE SYNTHASE-RELATED"/>
    <property type="match status" value="1"/>
</dbReference>
<dbReference type="InterPro" id="IPR020841">
    <property type="entry name" value="PKS_Beta-ketoAc_synthase_dom"/>
</dbReference>